<feature type="binding site" evidence="6">
    <location>
        <position position="8"/>
    </location>
    <ligand>
        <name>Fe cation</name>
        <dbReference type="ChEBI" id="CHEBI:24875"/>
        <label>1</label>
    </ligand>
</feature>
<dbReference type="InterPro" id="IPR005235">
    <property type="entry name" value="YmdB-like"/>
</dbReference>
<dbReference type="PANTHER" id="PTHR36303:SF1">
    <property type="entry name" value="2',3'-CYCLIC-NUCLEOTIDE 2'-PHOSPHODIESTERASE"/>
    <property type="match status" value="1"/>
</dbReference>
<protein>
    <submittedName>
        <fullName evidence="7">Metallophosphoesterase, MG_246/BB_0505 family</fullName>
    </submittedName>
</protein>
<reference evidence="7 8" key="1">
    <citation type="submission" date="2013-12" db="EMBL/GenBank/DDBJ databases">
        <authorList>
            <person name="Stott M."/>
        </authorList>
    </citation>
    <scope>NUCLEOTIDE SEQUENCE [LARGE SCALE GENOMIC DNA]</scope>
    <source>
        <strain evidence="7 8">K22</strain>
    </source>
</reference>
<dbReference type="Pfam" id="PF13277">
    <property type="entry name" value="YmdB"/>
    <property type="match status" value="1"/>
</dbReference>
<feature type="binding site" evidence="6">
    <location>
        <position position="39"/>
    </location>
    <ligand>
        <name>Fe cation</name>
        <dbReference type="ChEBI" id="CHEBI:24875"/>
        <label>2</label>
    </ligand>
</feature>
<keyword evidence="3" id="KW-0408">Iron</keyword>
<feature type="binding site" evidence="6">
    <location>
        <position position="150"/>
    </location>
    <ligand>
        <name>Fe cation</name>
        <dbReference type="ChEBI" id="CHEBI:24875"/>
        <label>2</label>
    </ligand>
</feature>
<evidence type="ECO:0000256" key="5">
    <source>
        <dbReference type="PIRSR" id="PIRSR004789-50"/>
    </source>
</evidence>
<feature type="active site" description="Proton donor" evidence="5">
    <location>
        <position position="68"/>
    </location>
</feature>
<evidence type="ECO:0000256" key="4">
    <source>
        <dbReference type="ARBA" id="ARBA00061401"/>
    </source>
</evidence>
<gene>
    <name evidence="7" type="ORF">PYK22_01010</name>
</gene>
<dbReference type="PIRSF" id="PIRSF004789">
    <property type="entry name" value="DR1281"/>
    <property type="match status" value="1"/>
</dbReference>
<feature type="binding site" evidence="6">
    <location>
        <position position="40"/>
    </location>
    <ligand>
        <name>Fe cation</name>
        <dbReference type="ChEBI" id="CHEBI:24875"/>
        <label>1</label>
    </ligand>
</feature>
<dbReference type="CDD" id="cd07382">
    <property type="entry name" value="MPP_DR1281"/>
    <property type="match status" value="1"/>
</dbReference>
<feature type="binding site" evidence="6">
    <location>
        <position position="175"/>
    </location>
    <ligand>
        <name>Fe cation</name>
        <dbReference type="ChEBI" id="CHEBI:24875"/>
        <label>2</label>
    </ligand>
</feature>
<evidence type="ECO:0000256" key="1">
    <source>
        <dbReference type="ARBA" id="ARBA00022723"/>
    </source>
</evidence>
<dbReference type="InterPro" id="IPR029052">
    <property type="entry name" value="Metallo-depent_PP-like"/>
</dbReference>
<organism evidence="7 8">
    <name type="scientific">Pyrinomonas methylaliphatogenes</name>
    <dbReference type="NCBI Taxonomy" id="454194"/>
    <lineage>
        <taxon>Bacteria</taxon>
        <taxon>Pseudomonadati</taxon>
        <taxon>Acidobacteriota</taxon>
        <taxon>Blastocatellia</taxon>
        <taxon>Blastocatellales</taxon>
        <taxon>Pyrinomonadaceae</taxon>
        <taxon>Pyrinomonas</taxon>
    </lineage>
</organism>
<dbReference type="AlphaFoldDB" id="A0A0B6WUT0"/>
<dbReference type="FunFam" id="3.60.21.10:FF:000016">
    <property type="entry name" value="Putative metallophosphoesterase"/>
    <property type="match status" value="1"/>
</dbReference>
<dbReference type="SUPFAM" id="SSF56300">
    <property type="entry name" value="Metallo-dependent phosphatases"/>
    <property type="match status" value="1"/>
</dbReference>
<evidence type="ECO:0000313" key="8">
    <source>
        <dbReference type="Proteomes" id="UP000031518"/>
    </source>
</evidence>
<evidence type="ECO:0000313" key="7">
    <source>
        <dbReference type="EMBL" id="CDM65013.1"/>
    </source>
</evidence>
<dbReference type="GO" id="GO:0046872">
    <property type="term" value="F:metal ion binding"/>
    <property type="evidence" value="ECO:0007669"/>
    <property type="project" value="UniProtKB-KW"/>
</dbReference>
<dbReference type="GO" id="GO:0004113">
    <property type="term" value="F:2',3'-cyclic-nucleotide 3'-phosphodiesterase activity"/>
    <property type="evidence" value="ECO:0007669"/>
    <property type="project" value="TreeGrafter"/>
</dbReference>
<dbReference type="Proteomes" id="UP000031518">
    <property type="component" value="Unassembled WGS sequence"/>
</dbReference>
<dbReference type="EMBL" id="CBXV010000004">
    <property type="protein sequence ID" value="CDM65013.1"/>
    <property type="molecule type" value="Genomic_DNA"/>
</dbReference>
<proteinExistence type="inferred from homology"/>
<evidence type="ECO:0000256" key="3">
    <source>
        <dbReference type="ARBA" id="ARBA00023004"/>
    </source>
</evidence>
<feature type="binding site" evidence="6">
    <location>
        <position position="39"/>
    </location>
    <ligand>
        <name>Fe cation</name>
        <dbReference type="ChEBI" id="CHEBI:24875"/>
        <label>1</label>
    </ligand>
</feature>
<dbReference type="NCBIfam" id="TIGR00282">
    <property type="entry name" value="TIGR00282 family metallophosphoesterase"/>
    <property type="match status" value="1"/>
</dbReference>
<feature type="binding site" evidence="6">
    <location>
        <position position="177"/>
    </location>
    <ligand>
        <name>Fe cation</name>
        <dbReference type="ChEBI" id="CHEBI:24875"/>
        <label>1</label>
    </ligand>
</feature>
<dbReference type="OrthoDB" id="9801109at2"/>
<dbReference type="PANTHER" id="PTHR36303">
    <property type="entry name" value="2',3'-CYCLIC-NUCLEOTIDE 2'-PHOSPHODIESTERASE"/>
    <property type="match status" value="1"/>
</dbReference>
<reference evidence="7 8" key="2">
    <citation type="submission" date="2015-01" db="EMBL/GenBank/DDBJ databases">
        <title>Complete genome sequence of Pyrinomonas methylaliphatogenes type strain K22T.</title>
        <authorList>
            <person name="Lee K.C.Y."/>
            <person name="Power J.F."/>
            <person name="Dunfield P.F."/>
            <person name="Morgan X.C."/>
            <person name="Huttenhower C."/>
            <person name="Stott M.B."/>
        </authorList>
    </citation>
    <scope>NUCLEOTIDE SEQUENCE [LARGE SCALE GENOMIC DNA]</scope>
    <source>
        <strain evidence="7 8">K22</strain>
    </source>
</reference>
<comment type="similarity">
    <text evidence="4">Belongs to the YmdB-like family.</text>
</comment>
<keyword evidence="8" id="KW-1185">Reference proteome</keyword>
<keyword evidence="2" id="KW-0378">Hydrolase</keyword>
<accession>A0A0B6WUT0</accession>
<feature type="binding site" evidence="6">
    <location>
        <position position="67"/>
    </location>
    <ligand>
        <name>Fe cation</name>
        <dbReference type="ChEBI" id="CHEBI:24875"/>
        <label>2</label>
    </ligand>
</feature>
<name>A0A0B6WUT0_9BACT</name>
<sequence>MKVLVIGDIVARPGRTAVLERIEDLRERYKADLIIANVENLAGGYSITPPLVEELLAVGVDVMTSGNHIFDKREAIAYINQQPKLLRPANYPPGTPGNGMWVGQVNGVGVAVINLIGRVFMGPADDPFRAADALLRELDPSVRVRLVDFHAEATSEKCALGWYLDGRVSAIFGTHTHVQTADERILPQGTAYITDIGMTGSHAGVIGMDRDDVIARFLTVTHRRLESAKGDVRICGIALDIDEQTGRARGISRFAIKHES</sequence>
<evidence type="ECO:0000256" key="2">
    <source>
        <dbReference type="ARBA" id="ARBA00022801"/>
    </source>
</evidence>
<dbReference type="Gene3D" id="3.60.21.10">
    <property type="match status" value="1"/>
</dbReference>
<dbReference type="RefSeq" id="WP_041975073.1">
    <property type="nucleotide sequence ID" value="NZ_CBXV010000004.1"/>
</dbReference>
<keyword evidence="1 6" id="KW-0479">Metal-binding</keyword>
<evidence type="ECO:0000256" key="6">
    <source>
        <dbReference type="PIRSR" id="PIRSR004789-51"/>
    </source>
</evidence>